<dbReference type="GO" id="GO:0003677">
    <property type="term" value="F:DNA binding"/>
    <property type="evidence" value="ECO:0007669"/>
    <property type="project" value="UniProtKB-KW"/>
</dbReference>
<dbReference type="InterPro" id="IPR036388">
    <property type="entry name" value="WH-like_DNA-bd_sf"/>
</dbReference>
<evidence type="ECO:0000256" key="4">
    <source>
        <dbReference type="ARBA" id="ARBA00023163"/>
    </source>
</evidence>
<dbReference type="PRINTS" id="PR00039">
    <property type="entry name" value="HTHLYSR"/>
</dbReference>
<dbReference type="Gene3D" id="1.10.10.10">
    <property type="entry name" value="Winged helix-like DNA-binding domain superfamily/Winged helix DNA-binding domain"/>
    <property type="match status" value="1"/>
</dbReference>
<dbReference type="CDD" id="cd08417">
    <property type="entry name" value="PBP2_Nitroaromatics_like"/>
    <property type="match status" value="1"/>
</dbReference>
<dbReference type="KEGG" id="hoh:Hoch_2535"/>
<evidence type="ECO:0000259" key="5">
    <source>
        <dbReference type="PROSITE" id="PS50931"/>
    </source>
</evidence>
<reference evidence="6 7" key="1">
    <citation type="journal article" date="2010" name="Stand. Genomic Sci.">
        <title>Complete genome sequence of Haliangium ochraceum type strain (SMP-2).</title>
        <authorList>
            <consortium name="US DOE Joint Genome Institute (JGI-PGF)"/>
            <person name="Ivanova N."/>
            <person name="Daum C."/>
            <person name="Lang E."/>
            <person name="Abt B."/>
            <person name="Kopitz M."/>
            <person name="Saunders E."/>
            <person name="Lapidus A."/>
            <person name="Lucas S."/>
            <person name="Glavina Del Rio T."/>
            <person name="Nolan M."/>
            <person name="Tice H."/>
            <person name="Copeland A."/>
            <person name="Cheng J.F."/>
            <person name="Chen F."/>
            <person name="Bruce D."/>
            <person name="Goodwin L."/>
            <person name="Pitluck S."/>
            <person name="Mavromatis K."/>
            <person name="Pati A."/>
            <person name="Mikhailova N."/>
            <person name="Chen A."/>
            <person name="Palaniappan K."/>
            <person name="Land M."/>
            <person name="Hauser L."/>
            <person name="Chang Y.J."/>
            <person name="Jeffries C.D."/>
            <person name="Detter J.C."/>
            <person name="Brettin T."/>
            <person name="Rohde M."/>
            <person name="Goker M."/>
            <person name="Bristow J."/>
            <person name="Markowitz V."/>
            <person name="Eisen J.A."/>
            <person name="Hugenholtz P."/>
            <person name="Kyrpides N.C."/>
            <person name="Klenk H.P."/>
        </authorList>
    </citation>
    <scope>NUCLEOTIDE SEQUENCE [LARGE SCALE GENOMIC DNA]</scope>
    <source>
        <strain evidence="7">DSM 14365 / CIP 107738 / JCM 11303 / AJ 13395 / SMP-2</strain>
    </source>
</reference>
<dbReference type="GO" id="GO:0003700">
    <property type="term" value="F:DNA-binding transcription factor activity"/>
    <property type="evidence" value="ECO:0007669"/>
    <property type="project" value="InterPro"/>
</dbReference>
<dbReference type="PANTHER" id="PTHR30118:SF15">
    <property type="entry name" value="TRANSCRIPTIONAL REGULATORY PROTEIN"/>
    <property type="match status" value="1"/>
</dbReference>
<keyword evidence="2" id="KW-0805">Transcription regulation</keyword>
<proteinExistence type="inferred from homology"/>
<keyword evidence="4" id="KW-0804">Transcription</keyword>
<dbReference type="EMBL" id="CP001804">
    <property type="protein sequence ID" value="ACY15071.1"/>
    <property type="molecule type" value="Genomic_DNA"/>
</dbReference>
<gene>
    <name evidence="6" type="ordered locus">Hoch_2535</name>
</gene>
<feature type="domain" description="HTH lysR-type" evidence="5">
    <location>
        <begin position="9"/>
        <end position="66"/>
    </location>
</feature>
<dbReference type="eggNOG" id="COG0583">
    <property type="taxonomic scope" value="Bacteria"/>
</dbReference>
<comment type="similarity">
    <text evidence="1">Belongs to the LysR transcriptional regulatory family.</text>
</comment>
<dbReference type="HOGENOM" id="CLU_039613_39_0_7"/>
<dbReference type="InterPro" id="IPR036390">
    <property type="entry name" value="WH_DNA-bd_sf"/>
</dbReference>
<dbReference type="Pfam" id="PF00126">
    <property type="entry name" value="HTH_1"/>
    <property type="match status" value="1"/>
</dbReference>
<dbReference type="SUPFAM" id="SSF46785">
    <property type="entry name" value="Winged helix' DNA-binding domain"/>
    <property type="match status" value="1"/>
</dbReference>
<dbReference type="PROSITE" id="PS50931">
    <property type="entry name" value="HTH_LYSR"/>
    <property type="match status" value="1"/>
</dbReference>
<organism evidence="6 7">
    <name type="scientific">Haliangium ochraceum (strain DSM 14365 / JCM 11303 / SMP-2)</name>
    <dbReference type="NCBI Taxonomy" id="502025"/>
    <lineage>
        <taxon>Bacteria</taxon>
        <taxon>Pseudomonadati</taxon>
        <taxon>Myxococcota</taxon>
        <taxon>Polyangia</taxon>
        <taxon>Haliangiales</taxon>
        <taxon>Kofleriaceae</taxon>
        <taxon>Haliangium</taxon>
    </lineage>
</organism>
<dbReference type="InterPro" id="IPR050389">
    <property type="entry name" value="LysR-type_TF"/>
</dbReference>
<dbReference type="Proteomes" id="UP000001880">
    <property type="component" value="Chromosome"/>
</dbReference>
<dbReference type="InterPro" id="IPR005119">
    <property type="entry name" value="LysR_subst-bd"/>
</dbReference>
<evidence type="ECO:0000313" key="7">
    <source>
        <dbReference type="Proteomes" id="UP000001880"/>
    </source>
</evidence>
<evidence type="ECO:0000256" key="2">
    <source>
        <dbReference type="ARBA" id="ARBA00023015"/>
    </source>
</evidence>
<dbReference type="RefSeq" id="WP_012827679.1">
    <property type="nucleotide sequence ID" value="NC_013440.1"/>
</dbReference>
<dbReference type="STRING" id="502025.Hoch_2535"/>
<dbReference type="InterPro" id="IPR037402">
    <property type="entry name" value="YidZ_PBP2"/>
</dbReference>
<keyword evidence="7" id="KW-1185">Reference proteome</keyword>
<dbReference type="OrthoDB" id="109788at2"/>
<name>D0LKM3_HALO1</name>
<dbReference type="Pfam" id="PF03466">
    <property type="entry name" value="LysR_substrate"/>
    <property type="match status" value="1"/>
</dbReference>
<evidence type="ECO:0000256" key="3">
    <source>
        <dbReference type="ARBA" id="ARBA00023125"/>
    </source>
</evidence>
<accession>D0LKM3</accession>
<dbReference type="PANTHER" id="PTHR30118">
    <property type="entry name" value="HTH-TYPE TRANSCRIPTIONAL REGULATOR LEUO-RELATED"/>
    <property type="match status" value="1"/>
</dbReference>
<dbReference type="SUPFAM" id="SSF53850">
    <property type="entry name" value="Periplasmic binding protein-like II"/>
    <property type="match status" value="1"/>
</dbReference>
<protein>
    <submittedName>
        <fullName evidence="6">Transcriptional regulator, LysR family</fullName>
    </submittedName>
</protein>
<keyword evidence="3" id="KW-0238">DNA-binding</keyword>
<evidence type="ECO:0000313" key="6">
    <source>
        <dbReference type="EMBL" id="ACY15071.1"/>
    </source>
</evidence>
<dbReference type="InterPro" id="IPR000847">
    <property type="entry name" value="LysR_HTH_N"/>
</dbReference>
<evidence type="ECO:0000256" key="1">
    <source>
        <dbReference type="ARBA" id="ARBA00009437"/>
    </source>
</evidence>
<sequence length="307" mass="33751">MSGPRLSEINLNLLVSLDALLTERSVSRAARRTGVSQPAMSQSLRQLRAIFDDALLARDRGVLVLTPAAERLMVPLRHALVAVQRVLDGEKPFDPGRAERRFTIAVGDFAAVTLLPPLLERASREAPGIGFDVRPAEPTRLFERLATGEFDLVIGAKLDASGDFMRQLLYRDGFVCMARRDHPELSGDALDLERYAALPHVLISPTGEGPSVVDRLLAERGKQRRIALRIPYFLAAPLMVVRSDLVLTAPRSVAGAFASTHALALFEPPLELPSFGVYQLWHQRYQSDDAHRWLRELVAASSPAPAG</sequence>
<dbReference type="Gene3D" id="3.40.190.10">
    <property type="entry name" value="Periplasmic binding protein-like II"/>
    <property type="match status" value="2"/>
</dbReference>
<dbReference type="AlphaFoldDB" id="D0LKM3"/>